<evidence type="ECO:0000313" key="3">
    <source>
        <dbReference type="EMBL" id="QEJ99673.1"/>
    </source>
</evidence>
<name>A0AAE6M8Q0_TREPH</name>
<evidence type="ECO:0000259" key="2">
    <source>
        <dbReference type="Pfam" id="PF13309"/>
    </source>
</evidence>
<gene>
    <name evidence="3" type="ORF">FUT82_13465</name>
</gene>
<dbReference type="EMBL" id="CP042817">
    <property type="protein sequence ID" value="QEJ99673.1"/>
    <property type="molecule type" value="Genomic_DNA"/>
</dbReference>
<dbReference type="AlphaFoldDB" id="A0AAE6M8Q0"/>
<dbReference type="PANTHER" id="PTHR35568:SF1">
    <property type="entry name" value="TRANSCRIPTIONAL REGULATOR DAUR"/>
    <property type="match status" value="1"/>
</dbReference>
<reference evidence="3 4" key="1">
    <citation type="submission" date="2019-08" db="EMBL/GenBank/DDBJ databases">
        <authorList>
            <person name="Kuhnert P."/>
        </authorList>
    </citation>
    <scope>NUCLEOTIDE SEQUENCE [LARGE SCALE GENOMIC DNA]</scope>
    <source>
        <strain evidence="3 4">B36.5</strain>
    </source>
</reference>
<evidence type="ECO:0000313" key="4">
    <source>
        <dbReference type="Proteomes" id="UP000323594"/>
    </source>
</evidence>
<organism evidence="3 4">
    <name type="scientific">Treponema phagedenis</name>
    <dbReference type="NCBI Taxonomy" id="162"/>
    <lineage>
        <taxon>Bacteria</taxon>
        <taxon>Pseudomonadati</taxon>
        <taxon>Spirochaetota</taxon>
        <taxon>Spirochaetia</taxon>
        <taxon>Spirochaetales</taxon>
        <taxon>Treponemataceae</taxon>
        <taxon>Treponema</taxon>
    </lineage>
</organism>
<dbReference type="Pfam" id="PF13309">
    <property type="entry name" value="HTH_22"/>
    <property type="match status" value="1"/>
</dbReference>
<dbReference type="PANTHER" id="PTHR35568">
    <property type="entry name" value="TRANSCRIPTIONAL REGULATOR DAUR"/>
    <property type="match status" value="1"/>
</dbReference>
<dbReference type="InterPro" id="IPR013559">
    <property type="entry name" value="YheO"/>
</dbReference>
<dbReference type="InterPro" id="IPR039446">
    <property type="entry name" value="DauR-like"/>
</dbReference>
<feature type="domain" description="Transcriptional regulator DauR-like HTH" evidence="2">
    <location>
        <begin position="178"/>
        <end position="212"/>
    </location>
</feature>
<dbReference type="Pfam" id="PF08348">
    <property type="entry name" value="PAS_6"/>
    <property type="match status" value="1"/>
</dbReference>
<dbReference type="Proteomes" id="UP000323594">
    <property type="component" value="Chromosome"/>
</dbReference>
<evidence type="ECO:0000259" key="1">
    <source>
        <dbReference type="Pfam" id="PF08348"/>
    </source>
</evidence>
<proteinExistence type="predicted"/>
<protein>
    <submittedName>
        <fullName evidence="3">Transcriptional regulator</fullName>
    </submittedName>
</protein>
<feature type="domain" description="YheO-like" evidence="1">
    <location>
        <begin position="10"/>
        <end position="122"/>
    </location>
</feature>
<sequence>MERDEKERILEQYISIAQFISVVAGPNCEVVLRDYHKGYSKIIFMVNGRLSNRKVGDEITGYTLEKIMRSDYRKHDCVLNYIIINESNQRVFRASTYYIKQGGELIGLLCVNYDLTKYLEFRDFYTNEVLYGLEENLAGSKDYFDESMDSILEGIIRNVFVHWDRNIPVKNIEAEGNPIRELYKLNVFKYKGSVNKVAELLDISAQTIYRYLGEIEKSIQE</sequence>
<dbReference type="InterPro" id="IPR039445">
    <property type="entry name" value="DauR-like_HTH"/>
</dbReference>
<accession>A0AAE6M8Q0</accession>